<evidence type="ECO:0000313" key="1">
    <source>
        <dbReference type="EMBL" id="AXT46410.1"/>
    </source>
</evidence>
<accession>A0AAD0RS67</accession>
<evidence type="ECO:0000313" key="2">
    <source>
        <dbReference type="Proteomes" id="UP000259465"/>
    </source>
</evidence>
<proteinExistence type="predicted"/>
<evidence type="ECO:0008006" key="3">
    <source>
        <dbReference type="Google" id="ProtNLM"/>
    </source>
</evidence>
<name>A0AAD0RS67_9NEIS</name>
<dbReference type="EMBL" id="CP031968">
    <property type="protein sequence ID" value="AXT46410.1"/>
    <property type="molecule type" value="Genomic_DNA"/>
</dbReference>
<dbReference type="KEGG" id="crz:D1345_09515"/>
<dbReference type="Proteomes" id="UP000259465">
    <property type="component" value="Chromosome"/>
</dbReference>
<protein>
    <recommendedName>
        <fullName evidence="3">Morphogenetic protein</fullName>
    </recommendedName>
</protein>
<organism evidence="1 2">
    <name type="scientific">Chromobacterium rhizoryzae</name>
    <dbReference type="NCBI Taxonomy" id="1778675"/>
    <lineage>
        <taxon>Bacteria</taxon>
        <taxon>Pseudomonadati</taxon>
        <taxon>Pseudomonadota</taxon>
        <taxon>Betaproteobacteria</taxon>
        <taxon>Neisseriales</taxon>
        <taxon>Chromobacteriaceae</taxon>
        <taxon>Chromobacterium</taxon>
    </lineage>
</organism>
<sequence>MKERPMLYTGAMVRAVLADAKTMTRRVMKVQPSEGSTVTVERYEPAIVSRSGELVPGPEVFGAHWGDGEFGLVCPYGEPGDRLWVRETCRAEELESGQDGVRYLADNHFRPINDTPSDAIQWMKMHVYGKQGGTNVPSIHMPRWACRLVLEITDIRVERLQDISEADAIAEGCDNSQSAAAVATGWYEKPISAYRRLWESLYGAGSWDANPYVWRISFKKVEA</sequence>
<dbReference type="AlphaFoldDB" id="A0AAD0RS67"/>
<dbReference type="RefSeq" id="WP_118267443.1">
    <property type="nucleotide sequence ID" value="NZ_CP031968.1"/>
</dbReference>
<reference evidence="1 2" key="1">
    <citation type="submission" date="2018-08" db="EMBL/GenBank/DDBJ databases">
        <title>Complete genome sequence of JP2-74.</title>
        <authorList>
            <person name="Wu L."/>
        </authorList>
    </citation>
    <scope>NUCLEOTIDE SEQUENCE [LARGE SCALE GENOMIC DNA]</scope>
    <source>
        <strain evidence="1 2">JP2-74</strain>
    </source>
</reference>
<keyword evidence="2" id="KW-1185">Reference proteome</keyword>
<gene>
    <name evidence="1" type="ORF">D1345_09515</name>
</gene>